<feature type="region of interest" description="Disordered" evidence="1">
    <location>
        <begin position="333"/>
        <end position="358"/>
    </location>
</feature>
<feature type="region of interest" description="Disordered" evidence="1">
    <location>
        <begin position="301"/>
        <end position="320"/>
    </location>
</feature>
<dbReference type="AlphaFoldDB" id="A0AAD7JYT5"/>
<name>A0AAD7JYT5_9AGAR</name>
<feature type="domain" description="HNH nuclease" evidence="2">
    <location>
        <begin position="142"/>
        <end position="201"/>
    </location>
</feature>
<accession>A0AAD7JYT5</accession>
<proteinExistence type="predicted"/>
<evidence type="ECO:0000313" key="4">
    <source>
        <dbReference type="Proteomes" id="UP001215598"/>
    </source>
</evidence>
<sequence>MEGRIYLQLVKDFLTLNIPIASVNANSVDARPYLEFLIYAILGTKGDIEVQDEGVQDEVQVAETLGWRKMGKKETLVNMSVYRYADSERYETMGTVNKTPNLPDLVYRDLNAKMPSEYETTASRPGQTEFANELMEAAGRVCVFCGKSGIFCQASHIIRYASAHYLPIIQQHREAENSPVNDVQSARNGLYVSTDIHKVLETFCCSILPLPNATMSKEDVAQKERVFERQDLGPPGNNKRYIFQQLQDPGRGIENFVGQDAWFLVTPNEEAGPVYPAQHLLEYHYGVAAVLAWAGSYTDPRPKPLRPSGEPSSIRPQTDQHGHVLNKLNIEGDASTGVSSDHASPSGSRPTEADRVEGALDLVAGLRALSPENVAARDQTNQRLKAGVYEWLQSVPTSD</sequence>
<comment type="caution">
    <text evidence="3">The sequence shown here is derived from an EMBL/GenBank/DDBJ whole genome shotgun (WGS) entry which is preliminary data.</text>
</comment>
<dbReference type="Proteomes" id="UP001215598">
    <property type="component" value="Unassembled WGS sequence"/>
</dbReference>
<evidence type="ECO:0000256" key="1">
    <source>
        <dbReference type="SAM" id="MobiDB-lite"/>
    </source>
</evidence>
<feature type="compositionally biased region" description="Polar residues" evidence="1">
    <location>
        <begin position="336"/>
        <end position="349"/>
    </location>
</feature>
<evidence type="ECO:0000259" key="2">
    <source>
        <dbReference type="Pfam" id="PF13391"/>
    </source>
</evidence>
<organism evidence="3 4">
    <name type="scientific">Mycena metata</name>
    <dbReference type="NCBI Taxonomy" id="1033252"/>
    <lineage>
        <taxon>Eukaryota</taxon>
        <taxon>Fungi</taxon>
        <taxon>Dikarya</taxon>
        <taxon>Basidiomycota</taxon>
        <taxon>Agaricomycotina</taxon>
        <taxon>Agaricomycetes</taxon>
        <taxon>Agaricomycetidae</taxon>
        <taxon>Agaricales</taxon>
        <taxon>Marasmiineae</taxon>
        <taxon>Mycenaceae</taxon>
        <taxon>Mycena</taxon>
    </lineage>
</organism>
<protein>
    <recommendedName>
        <fullName evidence="2">HNH nuclease domain-containing protein</fullName>
    </recommendedName>
</protein>
<keyword evidence="4" id="KW-1185">Reference proteome</keyword>
<feature type="compositionally biased region" description="Polar residues" evidence="1">
    <location>
        <begin position="310"/>
        <end position="319"/>
    </location>
</feature>
<dbReference type="InterPro" id="IPR003615">
    <property type="entry name" value="HNH_nuc"/>
</dbReference>
<reference evidence="3" key="1">
    <citation type="submission" date="2023-03" db="EMBL/GenBank/DDBJ databases">
        <title>Massive genome expansion in bonnet fungi (Mycena s.s.) driven by repeated elements and novel gene families across ecological guilds.</title>
        <authorList>
            <consortium name="Lawrence Berkeley National Laboratory"/>
            <person name="Harder C.B."/>
            <person name="Miyauchi S."/>
            <person name="Viragh M."/>
            <person name="Kuo A."/>
            <person name="Thoen E."/>
            <person name="Andreopoulos B."/>
            <person name="Lu D."/>
            <person name="Skrede I."/>
            <person name="Drula E."/>
            <person name="Henrissat B."/>
            <person name="Morin E."/>
            <person name="Kohler A."/>
            <person name="Barry K."/>
            <person name="LaButti K."/>
            <person name="Morin E."/>
            <person name="Salamov A."/>
            <person name="Lipzen A."/>
            <person name="Mereny Z."/>
            <person name="Hegedus B."/>
            <person name="Baldrian P."/>
            <person name="Stursova M."/>
            <person name="Weitz H."/>
            <person name="Taylor A."/>
            <person name="Grigoriev I.V."/>
            <person name="Nagy L.G."/>
            <person name="Martin F."/>
            <person name="Kauserud H."/>
        </authorList>
    </citation>
    <scope>NUCLEOTIDE SEQUENCE</scope>
    <source>
        <strain evidence="3">CBHHK182m</strain>
    </source>
</reference>
<dbReference type="EMBL" id="JARKIB010000013">
    <property type="protein sequence ID" value="KAJ7773280.1"/>
    <property type="molecule type" value="Genomic_DNA"/>
</dbReference>
<gene>
    <name evidence="3" type="ORF">B0H16DRAFT_1511729</name>
</gene>
<dbReference type="Pfam" id="PF13391">
    <property type="entry name" value="HNH_2"/>
    <property type="match status" value="1"/>
</dbReference>
<evidence type="ECO:0000313" key="3">
    <source>
        <dbReference type="EMBL" id="KAJ7773280.1"/>
    </source>
</evidence>